<comment type="caution">
    <text evidence="1">The sequence shown here is derived from an EMBL/GenBank/DDBJ whole genome shotgun (WGS) entry which is preliminary data.</text>
</comment>
<evidence type="ECO:0000313" key="2">
    <source>
        <dbReference type="Proteomes" id="UP000483820"/>
    </source>
</evidence>
<accession>A0A6A5G6T5</accession>
<dbReference type="KEGG" id="crq:GCK72_016981"/>
<evidence type="ECO:0000313" key="1">
    <source>
        <dbReference type="EMBL" id="KAF1750431.1"/>
    </source>
</evidence>
<protein>
    <submittedName>
        <fullName evidence="1">Uncharacterized protein</fullName>
    </submittedName>
</protein>
<organism evidence="1 2">
    <name type="scientific">Caenorhabditis remanei</name>
    <name type="common">Caenorhabditis vulgaris</name>
    <dbReference type="NCBI Taxonomy" id="31234"/>
    <lineage>
        <taxon>Eukaryota</taxon>
        <taxon>Metazoa</taxon>
        <taxon>Ecdysozoa</taxon>
        <taxon>Nematoda</taxon>
        <taxon>Chromadorea</taxon>
        <taxon>Rhabditida</taxon>
        <taxon>Rhabditina</taxon>
        <taxon>Rhabditomorpha</taxon>
        <taxon>Rhabditoidea</taxon>
        <taxon>Rhabditidae</taxon>
        <taxon>Peloderinae</taxon>
        <taxon>Caenorhabditis</taxon>
    </lineage>
</organism>
<dbReference type="RefSeq" id="XP_053580721.1">
    <property type="nucleotide sequence ID" value="XM_053731808.1"/>
</dbReference>
<sequence length="122" mass="13511">MEKTREKKNIHMGKEKREEELVNTGYPFFTTNLTSLEPTRNAVKVERVIAVPPGDSALLLETGGLIRLTLDAQIHDVIATNGAVVDLNVPCPESDGTPFLDFETLLHRLASRLLDFHCVAVT</sequence>
<gene>
    <name evidence="1" type="ORF">GCK72_016981</name>
</gene>
<dbReference type="GeneID" id="78776443"/>
<reference evidence="1 2" key="1">
    <citation type="submission" date="2019-12" db="EMBL/GenBank/DDBJ databases">
        <title>Chromosome-level assembly of the Caenorhabditis remanei genome.</title>
        <authorList>
            <person name="Teterina A.A."/>
            <person name="Willis J.H."/>
            <person name="Phillips P.C."/>
        </authorList>
    </citation>
    <scope>NUCLEOTIDE SEQUENCE [LARGE SCALE GENOMIC DNA]</scope>
    <source>
        <strain evidence="1 2">PX506</strain>
        <tissue evidence="1">Whole organism</tissue>
    </source>
</reference>
<dbReference type="Proteomes" id="UP000483820">
    <property type="component" value="Chromosome V"/>
</dbReference>
<dbReference type="AlphaFoldDB" id="A0A6A5G6T5"/>
<dbReference type="CTD" id="78776443"/>
<name>A0A6A5G6T5_CAERE</name>
<dbReference type="EMBL" id="WUAV01000005">
    <property type="protein sequence ID" value="KAF1750431.1"/>
    <property type="molecule type" value="Genomic_DNA"/>
</dbReference>
<proteinExistence type="predicted"/>